<dbReference type="InterPro" id="IPR012334">
    <property type="entry name" value="Pectin_lyas_fold"/>
</dbReference>
<dbReference type="InterPro" id="IPR039279">
    <property type="entry name" value="QRT3-like"/>
</dbReference>
<evidence type="ECO:0000256" key="1">
    <source>
        <dbReference type="SAM" id="SignalP"/>
    </source>
</evidence>
<dbReference type="CDD" id="cd23668">
    <property type="entry name" value="GH55_beta13glucanase-like"/>
    <property type="match status" value="1"/>
</dbReference>
<dbReference type="Pfam" id="PF12708">
    <property type="entry name" value="Pect-lyase_RHGA_epim"/>
    <property type="match status" value="2"/>
</dbReference>
<feature type="domain" description="Rhamnogalacturonase A/B/Epimerase-like pectate lyase" evidence="2">
    <location>
        <begin position="54"/>
        <end position="278"/>
    </location>
</feature>
<dbReference type="SUPFAM" id="SSF51126">
    <property type="entry name" value="Pectin lyase-like"/>
    <property type="match status" value="2"/>
</dbReference>
<dbReference type="Gene3D" id="2.160.20.10">
    <property type="entry name" value="Single-stranded right-handed beta-helix, Pectin lyase-like"/>
    <property type="match status" value="2"/>
</dbReference>
<dbReference type="InterPro" id="IPR011050">
    <property type="entry name" value="Pectin_lyase_fold/virulence"/>
</dbReference>
<name>A0A9P4IV91_9PEZI</name>
<keyword evidence="3" id="KW-0456">Lyase</keyword>
<reference evidence="3" key="1">
    <citation type="journal article" date="2020" name="Stud. Mycol.">
        <title>101 Dothideomycetes genomes: a test case for predicting lifestyles and emergence of pathogens.</title>
        <authorList>
            <person name="Haridas S."/>
            <person name="Albert R."/>
            <person name="Binder M."/>
            <person name="Bloem J."/>
            <person name="Labutti K."/>
            <person name="Salamov A."/>
            <person name="Andreopoulos B."/>
            <person name="Baker S."/>
            <person name="Barry K."/>
            <person name="Bills G."/>
            <person name="Bluhm B."/>
            <person name="Cannon C."/>
            <person name="Castanera R."/>
            <person name="Culley D."/>
            <person name="Daum C."/>
            <person name="Ezra D."/>
            <person name="Gonzalez J."/>
            <person name="Henrissat B."/>
            <person name="Kuo A."/>
            <person name="Liang C."/>
            <person name="Lipzen A."/>
            <person name="Lutzoni F."/>
            <person name="Magnuson J."/>
            <person name="Mondo S."/>
            <person name="Nolan M."/>
            <person name="Ohm R."/>
            <person name="Pangilinan J."/>
            <person name="Park H.-J."/>
            <person name="Ramirez L."/>
            <person name="Alfaro M."/>
            <person name="Sun H."/>
            <person name="Tritt A."/>
            <person name="Yoshinaga Y."/>
            <person name="Zwiers L.-H."/>
            <person name="Turgeon B."/>
            <person name="Goodwin S."/>
            <person name="Spatafora J."/>
            <person name="Crous P."/>
            <person name="Grigoriev I."/>
        </authorList>
    </citation>
    <scope>NUCLEOTIDE SEQUENCE</scope>
    <source>
        <strain evidence="3">CBS 133067</strain>
    </source>
</reference>
<evidence type="ECO:0000313" key="4">
    <source>
        <dbReference type="Proteomes" id="UP000799772"/>
    </source>
</evidence>
<feature type="domain" description="Rhamnogalacturonase A/B/Epimerase-like pectate lyase" evidence="2">
    <location>
        <begin position="391"/>
        <end position="457"/>
    </location>
</feature>
<feature type="signal peptide" evidence="1">
    <location>
        <begin position="1"/>
        <end position="19"/>
    </location>
</feature>
<sequence length="762" mass="81603">MWKLAVFLLAFAADIQIQAYRHGAPAYIKKFWLEDAPHEGTSPFLVRGHGYKVFRNVKDYGAKGDGITDDTDAFNAAINDGGRCSGGACGTGTTGQPALIYVPSGKYVVSSPIQLYVDTQVIGDAINLPTIKAASRFSPNNESIIAGFDPGTGSTTNFYIGVRNLVIDSGAVPANASVSLLNWAVSQATNLINVNFVMPVGSQHSGIIMDGGSGGGGSATYLGDLTFSGGLIGIHLNNQQYAFKNCKFTNVATGIAVQHLFVGTFQGMHFEGCGIGVDVGGIDDTGSVALIDSTADNVGTVVNGSANLVLENLHVTNSGPVLRINGTNKVTGSLDEKTYVVGHLYYDNKDDLVASKGTYVPYTKRGALTDGDGLYLQKPQPQYTEYSADAFVSVKDHGAKGDGQTDDTVAINALLKANANCKITYFPHGVYLVTDTIYVPPGSRIVGEVWSTISATGSKFADESNPHVMFQVGKPGEVGTAEVTDMLFTVADVLPGAIMVQINMAGKNKGDVSFHNSHFRSGGAADSNTETECQTDGKPCKAAFMMFHIAPTAQIYIENTWLWTADHDLDGDYNQVIGTGRGMYIESTKGVWLVGTASEHHVLYAYQLYNAQNVFVSMQQVETPYNQPIPQAPTPWTPNPAWHDPDFSDCDRDSTGARCHMQWALRIIGEETKTINIYGSGFWVFFNNYTQDCGSTFCQENIVDLENLKKGDGVELYNLNTRGTQNLITLDGNGQAAPFQAAVSADNPGSWGAIIAAYLGFE</sequence>
<organism evidence="3 4">
    <name type="scientific">Rhizodiscina lignyota</name>
    <dbReference type="NCBI Taxonomy" id="1504668"/>
    <lineage>
        <taxon>Eukaryota</taxon>
        <taxon>Fungi</taxon>
        <taxon>Dikarya</taxon>
        <taxon>Ascomycota</taxon>
        <taxon>Pezizomycotina</taxon>
        <taxon>Dothideomycetes</taxon>
        <taxon>Pleosporomycetidae</taxon>
        <taxon>Aulographales</taxon>
        <taxon>Rhizodiscinaceae</taxon>
        <taxon>Rhizodiscina</taxon>
    </lineage>
</organism>
<evidence type="ECO:0000313" key="3">
    <source>
        <dbReference type="EMBL" id="KAF2104926.1"/>
    </source>
</evidence>
<dbReference type="GO" id="GO:0004650">
    <property type="term" value="F:polygalacturonase activity"/>
    <property type="evidence" value="ECO:0007669"/>
    <property type="project" value="InterPro"/>
</dbReference>
<dbReference type="PANTHER" id="PTHR33928">
    <property type="entry name" value="POLYGALACTURONASE QRT3"/>
    <property type="match status" value="1"/>
</dbReference>
<dbReference type="Proteomes" id="UP000799772">
    <property type="component" value="Unassembled WGS sequence"/>
</dbReference>
<keyword evidence="1" id="KW-0732">Signal</keyword>
<dbReference type="FunFam" id="2.160.20.10:FF:000049">
    <property type="entry name" value="Putative exo-beta-1,3-glucanase"/>
    <property type="match status" value="1"/>
</dbReference>
<comment type="caution">
    <text evidence="3">The sequence shown here is derived from an EMBL/GenBank/DDBJ whole genome shotgun (WGS) entry which is preliminary data.</text>
</comment>
<dbReference type="InterPro" id="IPR024535">
    <property type="entry name" value="RHGA/B-epi-like_pectate_lyase"/>
</dbReference>
<dbReference type="GO" id="GO:0016829">
    <property type="term" value="F:lyase activity"/>
    <property type="evidence" value="ECO:0007669"/>
    <property type="project" value="UniProtKB-KW"/>
</dbReference>
<proteinExistence type="predicted"/>
<evidence type="ECO:0000259" key="2">
    <source>
        <dbReference type="Pfam" id="PF12708"/>
    </source>
</evidence>
<accession>A0A9P4IV91</accession>
<dbReference type="EMBL" id="ML978121">
    <property type="protein sequence ID" value="KAF2104926.1"/>
    <property type="molecule type" value="Genomic_DNA"/>
</dbReference>
<feature type="chain" id="PRO_5040289922" evidence="1">
    <location>
        <begin position="20"/>
        <end position="762"/>
    </location>
</feature>
<dbReference type="PANTHER" id="PTHR33928:SF2">
    <property type="entry name" value="PECTATE LYASE SUPERFAMILY PROTEIN DOMAIN-CONTAINING PROTEIN-RELATED"/>
    <property type="match status" value="1"/>
</dbReference>
<keyword evidence="4" id="KW-1185">Reference proteome</keyword>
<dbReference type="OrthoDB" id="1046782at2759"/>
<protein>
    <submittedName>
        <fullName evidence="3">Pectin lyase-like protein</fullName>
    </submittedName>
</protein>
<dbReference type="AlphaFoldDB" id="A0A9P4IV91"/>
<gene>
    <name evidence="3" type="ORF">NA57DRAFT_63191</name>
</gene>